<sequence length="378" mass="41509">MDCHARYHSRRVLRRAVGQACPREISAPRCTHGRRPRNQSLRFGMGLLQRRTTTHQGQCGSSRNSVERSLQMSVLRVITCSTLLAVLAGNTQVASAVEILRWERLPLAIPLRINQERIVFVDQNVRVGLPRSLTEKLRVQSTGGAIYLFAKEAIEPTRLQLQNAKTGEIILVDIAATEASADQTPLEPVKIVEGETSSARYGGAATARSAKATAKSTESTSRSSDENDEPEEVVKRETPVPVVLTRYAAQMLYAPLRTVEPVDGIAQVKVERSLDLATLLPTLPVKSTPLGAWRLDDFWVTAVKLQNQTAQRITLDPRELMGEFVTAAFQHPYLGSRGDASDTTTLYLVTRGHGLTQAAVFSATQADPRAAQGAKHER</sequence>
<dbReference type="Pfam" id="PF11920">
    <property type="entry name" value="DUF3438"/>
    <property type="match status" value="1"/>
</dbReference>
<accession>A0A0N8R4W6</accession>
<reference evidence="2 3" key="1">
    <citation type="submission" date="2015-09" db="EMBL/GenBank/DDBJ databases">
        <title>Genome announcement of multiple Pseudomonas syringae strains.</title>
        <authorList>
            <person name="Thakur S."/>
            <person name="Wang P.W."/>
            <person name="Gong Y."/>
            <person name="Weir B.S."/>
            <person name="Guttman D.S."/>
        </authorList>
    </citation>
    <scope>NUCLEOTIDE SEQUENCE [LARGE SCALE GENOMIC DNA]</scope>
    <source>
        <strain evidence="2 3">ICMP9419</strain>
    </source>
</reference>
<evidence type="ECO:0000256" key="1">
    <source>
        <dbReference type="SAM" id="MobiDB-lite"/>
    </source>
</evidence>
<evidence type="ECO:0008006" key="4">
    <source>
        <dbReference type="Google" id="ProtNLM"/>
    </source>
</evidence>
<comment type="caution">
    <text evidence="2">The sequence shown here is derived from an EMBL/GenBank/DDBJ whole genome shotgun (WGS) entry which is preliminary data.</text>
</comment>
<organism evidence="2 3">
    <name type="scientific">Pseudomonas syringae pv. castaneae</name>
    <dbReference type="NCBI Taxonomy" id="264450"/>
    <lineage>
        <taxon>Bacteria</taxon>
        <taxon>Pseudomonadati</taxon>
        <taxon>Pseudomonadota</taxon>
        <taxon>Gammaproteobacteria</taxon>
        <taxon>Pseudomonadales</taxon>
        <taxon>Pseudomonadaceae</taxon>
        <taxon>Pseudomonas</taxon>
        <taxon>Pseudomonas syringae</taxon>
    </lineage>
</organism>
<evidence type="ECO:0000313" key="2">
    <source>
        <dbReference type="EMBL" id="KPW93534.1"/>
    </source>
</evidence>
<dbReference type="EMBL" id="LJQD01000353">
    <property type="protein sequence ID" value="KPW93534.1"/>
    <property type="molecule type" value="Genomic_DNA"/>
</dbReference>
<dbReference type="PATRIC" id="fig|264450.4.peg.4249"/>
<dbReference type="Proteomes" id="UP000050381">
    <property type="component" value="Unassembled WGS sequence"/>
</dbReference>
<protein>
    <recommendedName>
        <fullName evidence="4">Integrating conjugative element protein, family</fullName>
    </recommendedName>
</protein>
<feature type="compositionally biased region" description="Low complexity" evidence="1">
    <location>
        <begin position="204"/>
        <end position="222"/>
    </location>
</feature>
<dbReference type="InterPro" id="IPR021844">
    <property type="entry name" value="Integr_conj_element_PFL4704"/>
</dbReference>
<dbReference type="AlphaFoldDB" id="A0A0N8R4W6"/>
<feature type="region of interest" description="Disordered" evidence="1">
    <location>
        <begin position="202"/>
        <end position="237"/>
    </location>
</feature>
<evidence type="ECO:0000313" key="3">
    <source>
        <dbReference type="Proteomes" id="UP000050381"/>
    </source>
</evidence>
<proteinExistence type="predicted"/>
<name>A0A0N8R4W6_PSESX</name>
<gene>
    <name evidence="2" type="ORF">ALO79_03553</name>
</gene>
<dbReference type="NCBIfam" id="TIGR03749">
    <property type="entry name" value="conj_TIGR03749"/>
    <property type="match status" value="1"/>
</dbReference>